<dbReference type="InterPro" id="IPR011990">
    <property type="entry name" value="TPR-like_helical_dom_sf"/>
</dbReference>
<dbReference type="PANTHER" id="PTHR44943:SF4">
    <property type="entry name" value="TPR REPEAT-CONTAINING PROTEIN MJ0798"/>
    <property type="match status" value="1"/>
</dbReference>
<dbReference type="Pfam" id="PF13181">
    <property type="entry name" value="TPR_8"/>
    <property type="match status" value="2"/>
</dbReference>
<dbReference type="AlphaFoldDB" id="A0A1B1TCZ1"/>
<evidence type="ECO:0000256" key="1">
    <source>
        <dbReference type="ARBA" id="ARBA00022737"/>
    </source>
</evidence>
<dbReference type="PANTHER" id="PTHR44943">
    <property type="entry name" value="CELLULOSE SYNTHASE OPERON PROTEIN C"/>
    <property type="match status" value="1"/>
</dbReference>
<name>A0A1B1TCZ1_9ARCH</name>
<dbReference type="SMART" id="SM00028">
    <property type="entry name" value="TPR"/>
    <property type="match status" value="5"/>
</dbReference>
<dbReference type="Pfam" id="PF00515">
    <property type="entry name" value="TPR_1"/>
    <property type="match status" value="1"/>
</dbReference>
<feature type="repeat" description="TPR" evidence="3">
    <location>
        <begin position="264"/>
        <end position="297"/>
    </location>
</feature>
<evidence type="ECO:0008006" key="5">
    <source>
        <dbReference type="Google" id="ProtNLM"/>
    </source>
</evidence>
<organism evidence="4">
    <name type="scientific">uncultured Poseidoniia archaeon</name>
    <dbReference type="NCBI Taxonomy" id="1697135"/>
    <lineage>
        <taxon>Archaea</taxon>
        <taxon>Methanobacteriati</taxon>
        <taxon>Thermoplasmatota</taxon>
        <taxon>Candidatus Poseidoniia</taxon>
        <taxon>environmental samples</taxon>
    </lineage>
</organism>
<dbReference type="SUPFAM" id="SSF48452">
    <property type="entry name" value="TPR-like"/>
    <property type="match status" value="1"/>
</dbReference>
<dbReference type="InterPro" id="IPR019734">
    <property type="entry name" value="TPR_rpt"/>
</dbReference>
<dbReference type="PROSITE" id="PS50005">
    <property type="entry name" value="TPR"/>
    <property type="match status" value="3"/>
</dbReference>
<feature type="repeat" description="TPR" evidence="3">
    <location>
        <begin position="228"/>
        <end position="261"/>
    </location>
</feature>
<keyword evidence="2 3" id="KW-0802">TPR repeat</keyword>
<evidence type="ECO:0000313" key="4">
    <source>
        <dbReference type="EMBL" id="ANV80145.1"/>
    </source>
</evidence>
<keyword evidence="1" id="KW-0677">Repeat</keyword>
<proteinExistence type="predicted"/>
<reference evidence="4" key="1">
    <citation type="submission" date="2014-11" db="EMBL/GenBank/DDBJ databases">
        <authorList>
            <person name="Zhu J."/>
            <person name="Qi W."/>
            <person name="Song R."/>
        </authorList>
    </citation>
    <scope>NUCLEOTIDE SEQUENCE</scope>
</reference>
<evidence type="ECO:0000256" key="3">
    <source>
        <dbReference type="PROSITE-ProRule" id="PRU00339"/>
    </source>
</evidence>
<feature type="repeat" description="TPR" evidence="3">
    <location>
        <begin position="189"/>
        <end position="222"/>
    </location>
</feature>
<dbReference type="EMBL" id="KP211875">
    <property type="protein sequence ID" value="ANV80145.1"/>
    <property type="molecule type" value="Genomic_DNA"/>
</dbReference>
<evidence type="ECO:0000256" key="2">
    <source>
        <dbReference type="ARBA" id="ARBA00022803"/>
    </source>
</evidence>
<dbReference type="InterPro" id="IPR051685">
    <property type="entry name" value="Ycf3/AcsC/BcsC/TPR_MFPF"/>
</dbReference>
<reference evidence="4" key="2">
    <citation type="journal article" date="2015" name="ISME J.">
        <title>A new class of marine Euryarchaeota group II from the Mediterranean deep chlorophyll maximum.</title>
        <authorList>
            <person name="Martin-Cuadrado A.B."/>
            <person name="Garcia-Heredia I."/>
            <person name="Molto A.G."/>
            <person name="Lopez-Ubeda R."/>
            <person name="Kimes N."/>
            <person name="Lopez-Garcia P."/>
            <person name="Moreira D."/>
            <person name="Rodriguez-Valera F."/>
        </authorList>
    </citation>
    <scope>NUCLEOTIDE SEQUENCE</scope>
</reference>
<protein>
    <recommendedName>
        <fullName evidence="5">TPR repeat-containing protein</fullName>
    </recommendedName>
</protein>
<sequence>MWYYCGLCLHELNLNDDAIQSLNYSLQLDADLNIASKLLIMIENEMIEPEEEIIEFTPVATEKVQYADFVQDEEEDELEISLEDTLVVLERKAKDATVSGNHALAIQTWKKIIQENGSTYDSWLGLAEALEAAGHAEKATQCRQKAQEFRKKTSSLDEEISVDLITAAEEAKLSIAQNTTIDESSVNVAIEWYNKGLTLLGEDKGDQALNCFDKAISSAPREERELRVRCHNGRGHALHQLGKFSQSIQSYHQAISMDPTMVTGRTLYNMGSSYAAMEHFSDAVKCFEQALNRELDEEEIRLCKTQMNRCSLLLKEQNKSAKLQS</sequence>
<dbReference type="Gene3D" id="1.25.40.10">
    <property type="entry name" value="Tetratricopeptide repeat domain"/>
    <property type="match status" value="2"/>
</dbReference>
<accession>A0A1B1TCZ1</accession>